<dbReference type="eggNOG" id="COG1396">
    <property type="taxonomic scope" value="Bacteria"/>
</dbReference>
<dbReference type="InterPro" id="IPR001387">
    <property type="entry name" value="Cro/C1-type_HTH"/>
</dbReference>
<dbReference type="GO" id="GO:0003677">
    <property type="term" value="F:DNA binding"/>
    <property type="evidence" value="ECO:0007669"/>
    <property type="project" value="InterPro"/>
</dbReference>
<dbReference type="EMBL" id="JMQI01000028">
    <property type="protein sequence ID" value="KDN21385.1"/>
    <property type="molecule type" value="Genomic_DNA"/>
</dbReference>
<dbReference type="PROSITE" id="PS50943">
    <property type="entry name" value="HTH_CROC1"/>
    <property type="match status" value="1"/>
</dbReference>
<evidence type="ECO:0000259" key="1">
    <source>
        <dbReference type="PROSITE" id="PS50943"/>
    </source>
</evidence>
<organism evidence="2 3">
    <name type="scientific">Amycolatopsis rifamycinica</name>
    <dbReference type="NCBI Taxonomy" id="287986"/>
    <lineage>
        <taxon>Bacteria</taxon>
        <taxon>Bacillati</taxon>
        <taxon>Actinomycetota</taxon>
        <taxon>Actinomycetes</taxon>
        <taxon>Pseudonocardiales</taxon>
        <taxon>Pseudonocardiaceae</taxon>
        <taxon>Amycolatopsis</taxon>
    </lineage>
</organism>
<sequence>MDEKGTFGGELRRLRQAAGLSLAGLAARVHYSKSYLSKIENQLMPPNAALAEVCETELDAPGVLTALLPAEPSPRRRRTALDVTPSGLPPATTLFTGRAAELRAIREALRGEAEICVVSGLGGVGKTALAVRCAHRLEGEFADGCLFVDLRGLGEPAVSPSAVHDRVLRRLGVPAESIPADPEDRATAYRAHLRERSILLVLDNAGSAAQVRSLLPGGPGCRVLVTSRSRLTALDEATHVPVDVLPLPAAVELFAVLIGADTAGEDGVRVVERCGRIPLAIRIAAARLRAHPAWDIGELDRRLADESALLGELDDGERSLAATFRLSVRDLEPAEARLFGLLALHPGAGFDVAAASALGGLAARDADRLLERLYNAHLLVQPAADRYGFHDLVRAFAGTLPEARADGREALRRLFDHYLSTASAADRLITPGRFQVAGGSTGPSLDDASSATRWMRAELPALVALTQVDDPALDVHRWQLAFTLRGYFYLAKELDAWLETHTAALAACLRLGDRRAEALTRNNLGMGLTGARRLTEAAEQHQAARALFDALGDRHGVSDCLANLAAVFSRQGRFAEALAHQRQALEYYSAAGLTRNSGITLRSMATAHLALGEVGEAVRCAEEALDLALERGHDLDIAQAANALGAARERAQDHANAEPAWRRALAHGERCGSVHEQATAQWGLGRMALAAGRTTEAGTLLRTARELFELVKSPHADAVAESLAALRRS</sequence>
<dbReference type="PRINTS" id="PR00364">
    <property type="entry name" value="DISEASERSIST"/>
</dbReference>
<evidence type="ECO:0000313" key="3">
    <source>
        <dbReference type="Proteomes" id="UP000027345"/>
    </source>
</evidence>
<name>A0A066U2Q5_9PSEU</name>
<dbReference type="InterPro" id="IPR010982">
    <property type="entry name" value="Lambda_DNA-bd_dom_sf"/>
</dbReference>
<dbReference type="Pfam" id="PF13401">
    <property type="entry name" value="AAA_22"/>
    <property type="match status" value="1"/>
</dbReference>
<dbReference type="Gene3D" id="1.10.260.40">
    <property type="entry name" value="lambda repressor-like DNA-binding domains"/>
    <property type="match status" value="1"/>
</dbReference>
<dbReference type="STRING" id="287986.DV20_15965"/>
<dbReference type="OrthoDB" id="581105at2"/>
<accession>A0A066U2Q5</accession>
<dbReference type="PANTHER" id="PTHR47691">
    <property type="entry name" value="REGULATOR-RELATED"/>
    <property type="match status" value="1"/>
</dbReference>
<reference evidence="2 3" key="1">
    <citation type="submission" date="2014-05" db="EMBL/GenBank/DDBJ databases">
        <title>Draft genome sequence of Amycolatopsis rifamycinica DSM 46095.</title>
        <authorList>
            <person name="Lal R."/>
            <person name="Saxena A."/>
            <person name="Kumari R."/>
            <person name="Mukherjee U."/>
            <person name="Singh P."/>
            <person name="Sangwan N."/>
            <person name="Mahato N.K."/>
        </authorList>
    </citation>
    <scope>NUCLEOTIDE SEQUENCE [LARGE SCALE GENOMIC DNA]</scope>
    <source>
        <strain evidence="2 3">DSM 46095</strain>
    </source>
</reference>
<dbReference type="InterPro" id="IPR027417">
    <property type="entry name" value="P-loop_NTPase"/>
</dbReference>
<dbReference type="eggNOG" id="COG3903">
    <property type="taxonomic scope" value="Bacteria"/>
</dbReference>
<proteinExistence type="predicted"/>
<dbReference type="InterPro" id="IPR049945">
    <property type="entry name" value="AAA_22"/>
</dbReference>
<dbReference type="SMART" id="SM00028">
    <property type="entry name" value="TPR"/>
    <property type="match status" value="4"/>
</dbReference>
<protein>
    <recommendedName>
        <fullName evidence="1">HTH cro/C1-type domain-containing protein</fullName>
    </recommendedName>
</protein>
<dbReference type="InterPro" id="IPR003593">
    <property type="entry name" value="AAA+_ATPase"/>
</dbReference>
<dbReference type="Proteomes" id="UP000027345">
    <property type="component" value="Unassembled WGS sequence"/>
</dbReference>
<dbReference type="Gene3D" id="1.25.40.10">
    <property type="entry name" value="Tetratricopeptide repeat domain"/>
    <property type="match status" value="1"/>
</dbReference>
<dbReference type="AlphaFoldDB" id="A0A066U2Q5"/>
<dbReference type="SMART" id="SM00530">
    <property type="entry name" value="HTH_XRE"/>
    <property type="match status" value="1"/>
</dbReference>
<dbReference type="GO" id="GO:0043531">
    <property type="term" value="F:ADP binding"/>
    <property type="evidence" value="ECO:0007669"/>
    <property type="project" value="InterPro"/>
</dbReference>
<dbReference type="Pfam" id="PF13424">
    <property type="entry name" value="TPR_12"/>
    <property type="match status" value="1"/>
</dbReference>
<dbReference type="RefSeq" id="WP_160169732.1">
    <property type="nucleotide sequence ID" value="NZ_JMQI01000028.1"/>
</dbReference>
<dbReference type="SMART" id="SM00382">
    <property type="entry name" value="AAA"/>
    <property type="match status" value="1"/>
</dbReference>
<dbReference type="SUPFAM" id="SSF52540">
    <property type="entry name" value="P-loop containing nucleoside triphosphate hydrolases"/>
    <property type="match status" value="1"/>
</dbReference>
<dbReference type="PANTHER" id="PTHR47691:SF3">
    <property type="entry name" value="HTH-TYPE TRANSCRIPTIONAL REGULATOR RV0890C-RELATED"/>
    <property type="match status" value="1"/>
</dbReference>
<dbReference type="SUPFAM" id="SSF48452">
    <property type="entry name" value="TPR-like"/>
    <property type="match status" value="2"/>
</dbReference>
<feature type="domain" description="HTH cro/C1-type" evidence="1">
    <location>
        <begin position="11"/>
        <end position="64"/>
    </location>
</feature>
<dbReference type="InterPro" id="IPR011990">
    <property type="entry name" value="TPR-like_helical_dom_sf"/>
</dbReference>
<dbReference type="Pfam" id="PF13560">
    <property type="entry name" value="HTH_31"/>
    <property type="match status" value="1"/>
</dbReference>
<dbReference type="CDD" id="cd00093">
    <property type="entry name" value="HTH_XRE"/>
    <property type="match status" value="1"/>
</dbReference>
<gene>
    <name evidence="2" type="ORF">DV20_15965</name>
</gene>
<evidence type="ECO:0000313" key="2">
    <source>
        <dbReference type="EMBL" id="KDN21385.1"/>
    </source>
</evidence>
<comment type="caution">
    <text evidence="2">The sequence shown here is derived from an EMBL/GenBank/DDBJ whole genome shotgun (WGS) entry which is preliminary data.</text>
</comment>
<keyword evidence="3" id="KW-1185">Reference proteome</keyword>
<dbReference type="SUPFAM" id="SSF47413">
    <property type="entry name" value="lambda repressor-like DNA-binding domains"/>
    <property type="match status" value="1"/>
</dbReference>
<dbReference type="InterPro" id="IPR019734">
    <property type="entry name" value="TPR_rpt"/>
</dbReference>
<dbReference type="Gene3D" id="3.40.50.300">
    <property type="entry name" value="P-loop containing nucleotide triphosphate hydrolases"/>
    <property type="match status" value="1"/>
</dbReference>